<dbReference type="Gene3D" id="3.40.30.10">
    <property type="entry name" value="Glutaredoxin"/>
    <property type="match status" value="1"/>
</dbReference>
<sequence length="390" mass="41368">MMGLGGGGGSNDDEEEESVGVPPGAPTLGDFGGGSTEESADESPSEDTTASGGGGEGSVSTTGSGGGGGGIGVVSTGGGSGGDGSGTEDDSDDDEGASDDDDPVDNTDDGEESGATTEEKEPPTIVEEPSNDSVGKQESQTGSESEETENDDRDEEPQIGEITVITDAWDSVGWGIEPVLKKLEVEFGVSLDISYELLPPRDLDIVDYEVAAERYEMPYAQLEGLPETSRLSTEALGVAQEQGQELFREYLRRLRIAALVEGRDIEDKDLLLNLAGEIGLDVDQLRKHWAEVDTEQLTEVDTTPQMWVSAGDLEIPKSGHIEFEPTYFAFVGNNVMPAGVPQPLTDFITEYDLATTVEVMKALDTERAQLKNSEKVQQVCLGVGEFWEVI</sequence>
<dbReference type="SUPFAM" id="SSF52833">
    <property type="entry name" value="Thioredoxin-like"/>
    <property type="match status" value="1"/>
</dbReference>
<reference evidence="2 3" key="1">
    <citation type="journal article" date="2019" name="Int. J. Syst. Evol. Microbiol.">
        <title>The Global Catalogue of Microorganisms (GCM) 10K type strain sequencing project: providing services to taxonomists for standard genome sequencing and annotation.</title>
        <authorList>
            <consortium name="The Broad Institute Genomics Platform"/>
            <consortium name="The Broad Institute Genome Sequencing Center for Infectious Disease"/>
            <person name="Wu L."/>
            <person name="Ma J."/>
        </authorList>
    </citation>
    <scope>NUCLEOTIDE SEQUENCE [LARGE SCALE GENOMIC DNA]</scope>
    <source>
        <strain evidence="2 3">XZGYJ-43</strain>
    </source>
</reference>
<accession>A0ABD5YVY2</accession>
<feature type="compositionally biased region" description="Gly residues" evidence="1">
    <location>
        <begin position="51"/>
        <end position="85"/>
    </location>
</feature>
<feature type="compositionally biased region" description="Acidic residues" evidence="1">
    <location>
        <begin position="86"/>
        <end position="112"/>
    </location>
</feature>
<dbReference type="EMBL" id="JBHTAR010000002">
    <property type="protein sequence ID" value="MFC7197991.1"/>
    <property type="molecule type" value="Genomic_DNA"/>
</dbReference>
<proteinExistence type="predicted"/>
<evidence type="ECO:0000256" key="1">
    <source>
        <dbReference type="SAM" id="MobiDB-lite"/>
    </source>
</evidence>
<dbReference type="AlphaFoldDB" id="A0ABD5YVY2"/>
<feature type="compositionally biased region" description="Gly residues" evidence="1">
    <location>
        <begin position="1"/>
        <end position="10"/>
    </location>
</feature>
<comment type="caution">
    <text evidence="2">The sequence shown here is derived from an EMBL/GenBank/DDBJ whole genome shotgun (WGS) entry which is preliminary data.</text>
</comment>
<protein>
    <submittedName>
        <fullName evidence="2">DsbA family protein</fullName>
    </submittedName>
</protein>
<organism evidence="2 3">
    <name type="scientific">Halospeciosus flavus</name>
    <dbReference type="NCBI Taxonomy" id="3032283"/>
    <lineage>
        <taxon>Archaea</taxon>
        <taxon>Methanobacteriati</taxon>
        <taxon>Methanobacteriota</taxon>
        <taxon>Stenosarchaea group</taxon>
        <taxon>Halobacteria</taxon>
        <taxon>Halobacteriales</taxon>
        <taxon>Halobacteriaceae</taxon>
        <taxon>Halospeciosus</taxon>
    </lineage>
</organism>
<name>A0ABD5YVY2_9EURY</name>
<keyword evidence="3" id="KW-1185">Reference proteome</keyword>
<dbReference type="InterPro" id="IPR036249">
    <property type="entry name" value="Thioredoxin-like_sf"/>
</dbReference>
<evidence type="ECO:0000313" key="2">
    <source>
        <dbReference type="EMBL" id="MFC7197991.1"/>
    </source>
</evidence>
<dbReference type="Pfam" id="PF13743">
    <property type="entry name" value="Thioredoxin_5"/>
    <property type="match status" value="1"/>
</dbReference>
<gene>
    <name evidence="2" type="ORF">ACFQJ9_00465</name>
</gene>
<dbReference type="Proteomes" id="UP001596447">
    <property type="component" value="Unassembled WGS sequence"/>
</dbReference>
<evidence type="ECO:0000313" key="3">
    <source>
        <dbReference type="Proteomes" id="UP001596447"/>
    </source>
</evidence>
<dbReference type="RefSeq" id="WP_382215398.1">
    <property type="nucleotide sequence ID" value="NZ_JBHTAR010000002.1"/>
</dbReference>
<feature type="compositionally biased region" description="Acidic residues" evidence="1">
    <location>
        <begin position="144"/>
        <end position="158"/>
    </location>
</feature>
<feature type="region of interest" description="Disordered" evidence="1">
    <location>
        <begin position="1"/>
        <end position="159"/>
    </location>
</feature>